<feature type="transmembrane region" description="Helical" evidence="1">
    <location>
        <begin position="63"/>
        <end position="81"/>
    </location>
</feature>
<dbReference type="AlphaFoldDB" id="A0AB73BM43"/>
<keyword evidence="1" id="KW-0812">Transmembrane</keyword>
<keyword evidence="1" id="KW-1133">Transmembrane helix</keyword>
<evidence type="ECO:0000313" key="2">
    <source>
        <dbReference type="EMBL" id="KAA1165816.1"/>
    </source>
</evidence>
<keyword evidence="1" id="KW-0472">Membrane</keyword>
<reference evidence="2 3" key="1">
    <citation type="submission" date="2019-01" db="EMBL/GenBank/DDBJ databases">
        <title>Genome sequences of marine Pseudoalteromonas species.</title>
        <authorList>
            <person name="Boraston A.B."/>
            <person name="Hehemann J.-H."/>
            <person name="Vickers C.J."/>
            <person name="Salama-Alber O."/>
            <person name="Abe K."/>
            <person name="Hettle A.J."/>
        </authorList>
    </citation>
    <scope>NUCLEOTIDE SEQUENCE [LARGE SCALE GENOMIC DNA]</scope>
    <source>
        <strain evidence="2 3">PS42</strain>
    </source>
</reference>
<dbReference type="RefSeq" id="WP_008137632.1">
    <property type="nucleotide sequence ID" value="NZ_SEUK01000029.1"/>
</dbReference>
<dbReference type="EMBL" id="SEUK01000029">
    <property type="protein sequence ID" value="KAA1165816.1"/>
    <property type="molecule type" value="Genomic_DNA"/>
</dbReference>
<evidence type="ECO:0000313" key="3">
    <source>
        <dbReference type="Proteomes" id="UP000324162"/>
    </source>
</evidence>
<name>A0AB73BM43_9GAMM</name>
<dbReference type="Proteomes" id="UP000324162">
    <property type="component" value="Unassembled WGS sequence"/>
</dbReference>
<dbReference type="InterPro" id="IPR010665">
    <property type="entry name" value="DUF1240"/>
</dbReference>
<protein>
    <submittedName>
        <fullName evidence="2">DUF1240 domain-containing protein</fullName>
    </submittedName>
</protein>
<comment type="caution">
    <text evidence="2">The sequence shown here is derived from an EMBL/GenBank/DDBJ whole genome shotgun (WGS) entry which is preliminary data.</text>
</comment>
<dbReference type="Pfam" id="PF06836">
    <property type="entry name" value="DUF1240"/>
    <property type="match status" value="1"/>
</dbReference>
<feature type="transmembrane region" description="Helical" evidence="1">
    <location>
        <begin position="21"/>
        <end position="43"/>
    </location>
</feature>
<accession>A0AB73BM43</accession>
<feature type="transmembrane region" description="Helical" evidence="1">
    <location>
        <begin position="101"/>
        <end position="120"/>
    </location>
</feature>
<proteinExistence type="predicted"/>
<gene>
    <name evidence="2" type="ORF">EU508_00360</name>
</gene>
<evidence type="ECO:0000256" key="1">
    <source>
        <dbReference type="SAM" id="Phobius"/>
    </source>
</evidence>
<sequence>MSILEWQKSEERFLEQTLEHKLTVVIGLVVFVLFSMTLFYFSYYGFVENVYFDDSLYYIRESGLLAPIIAMTPFPVLMTIAGFQKVFNFHNEKTIKLMVKLMLWAIPLYITLSITNSFYIESKLTGKGYSFCHWYTSPSFRGPDVWLKNDELCLQDGSVIISDIADWFEQKNQQGIEPSVDELKEFIKETRKSRDDYTNYK</sequence>
<organism evidence="2 3">
    <name type="scientific">Pseudoalteromonas fuliginea</name>
    <dbReference type="NCBI Taxonomy" id="1872678"/>
    <lineage>
        <taxon>Bacteria</taxon>
        <taxon>Pseudomonadati</taxon>
        <taxon>Pseudomonadota</taxon>
        <taxon>Gammaproteobacteria</taxon>
        <taxon>Alteromonadales</taxon>
        <taxon>Pseudoalteromonadaceae</taxon>
        <taxon>Pseudoalteromonas</taxon>
    </lineage>
</organism>